<accession>A0A2V4TF16</accession>
<dbReference type="Proteomes" id="UP000247772">
    <property type="component" value="Unassembled WGS sequence"/>
</dbReference>
<reference evidence="2 3" key="1">
    <citation type="submission" date="2018-06" db="EMBL/GenBank/DDBJ databases">
        <title>Genomic Encyclopedia of Type Strains, Phase IV (KMG-V): Genome sequencing to study the core and pangenomes of soil and plant-associated prokaryotes.</title>
        <authorList>
            <person name="Whitman W."/>
        </authorList>
    </citation>
    <scope>NUCLEOTIDE SEQUENCE [LARGE SCALE GENOMIC DNA]</scope>
    <source>
        <strain evidence="2 3">SRCL-318</strain>
    </source>
</reference>
<proteinExistence type="predicted"/>
<protein>
    <recommendedName>
        <fullName evidence="1">DUF6900 domain-containing protein</fullName>
    </recommendedName>
</protein>
<dbReference type="InterPro" id="IPR054195">
    <property type="entry name" value="DUF6900"/>
</dbReference>
<dbReference type="OrthoDB" id="7067229at2"/>
<evidence type="ECO:0000313" key="2">
    <source>
        <dbReference type="EMBL" id="PYE17297.1"/>
    </source>
</evidence>
<dbReference type="AlphaFoldDB" id="A0A2V4TF16"/>
<feature type="domain" description="DUF6900" evidence="1">
    <location>
        <begin position="9"/>
        <end position="51"/>
    </location>
</feature>
<name>A0A2V4TF16_9BURK</name>
<dbReference type="EMBL" id="QJSQ01000026">
    <property type="protein sequence ID" value="PYE17297.1"/>
    <property type="molecule type" value="Genomic_DNA"/>
</dbReference>
<dbReference type="Pfam" id="PF21841">
    <property type="entry name" value="DUF6900"/>
    <property type="match status" value="1"/>
</dbReference>
<evidence type="ECO:0000313" key="3">
    <source>
        <dbReference type="Proteomes" id="UP000247772"/>
    </source>
</evidence>
<comment type="caution">
    <text evidence="2">The sequence shown here is derived from an EMBL/GenBank/DDBJ whole genome shotgun (WGS) entry which is preliminary data.</text>
</comment>
<dbReference type="RefSeq" id="WP_110856880.1">
    <property type="nucleotide sequence ID" value="NZ_QJSQ01000026.1"/>
</dbReference>
<evidence type="ECO:0000259" key="1">
    <source>
        <dbReference type="Pfam" id="PF21841"/>
    </source>
</evidence>
<sequence>MPGLSATARQQIAEISRTIPGIETLETRHADRLHFHDMAVWSIRAALEAVCLAEADRERGSTA</sequence>
<gene>
    <name evidence="2" type="ORF">C7410_126106</name>
</gene>
<organism evidence="2 3">
    <name type="scientific">Paraburkholderia silvatlantica</name>
    <dbReference type="NCBI Taxonomy" id="321895"/>
    <lineage>
        <taxon>Bacteria</taxon>
        <taxon>Pseudomonadati</taxon>
        <taxon>Pseudomonadota</taxon>
        <taxon>Betaproteobacteria</taxon>
        <taxon>Burkholderiales</taxon>
        <taxon>Burkholderiaceae</taxon>
        <taxon>Paraburkholderia</taxon>
    </lineage>
</organism>